<evidence type="ECO:0008006" key="4">
    <source>
        <dbReference type="Google" id="ProtNLM"/>
    </source>
</evidence>
<keyword evidence="1" id="KW-1133">Transmembrane helix</keyword>
<sequence length="149" mass="16810">MTIPNHLALGLIIGKATGSYEIAVATSVLLDCDHFIPLAKHGLLKNFKVFWSSIIKPEDRFGDQRGILHNILAVFATTLFSYFLFGPHVALVVGLSHFGHIFLDMISDTDSRLFRPFSDFKTRGFIPYYSRYEVLFFLGLVLIFLVLPA</sequence>
<evidence type="ECO:0000313" key="2">
    <source>
        <dbReference type="EMBL" id="OGI88881.1"/>
    </source>
</evidence>
<dbReference type="STRING" id="1801776.A2914_02900"/>
<dbReference type="InterPro" id="IPR007404">
    <property type="entry name" value="YdjM-like"/>
</dbReference>
<feature type="transmembrane region" description="Helical" evidence="1">
    <location>
        <begin position="128"/>
        <end position="147"/>
    </location>
</feature>
<evidence type="ECO:0000256" key="1">
    <source>
        <dbReference type="SAM" id="Phobius"/>
    </source>
</evidence>
<organism evidence="2 3">
    <name type="scientific">Candidatus Nomurabacteria bacterium RIFCSPLOWO2_01_FULL_41_21</name>
    <dbReference type="NCBI Taxonomy" id="1801776"/>
    <lineage>
        <taxon>Bacteria</taxon>
        <taxon>Candidatus Nomuraibacteriota</taxon>
    </lineage>
</organism>
<evidence type="ECO:0000313" key="3">
    <source>
        <dbReference type="Proteomes" id="UP000176423"/>
    </source>
</evidence>
<proteinExistence type="predicted"/>
<gene>
    <name evidence="2" type="ORF">A2914_02900</name>
</gene>
<name>A0A1F6X436_9BACT</name>
<reference evidence="2 3" key="1">
    <citation type="journal article" date="2016" name="Nat. Commun.">
        <title>Thousands of microbial genomes shed light on interconnected biogeochemical processes in an aquifer system.</title>
        <authorList>
            <person name="Anantharaman K."/>
            <person name="Brown C.T."/>
            <person name="Hug L.A."/>
            <person name="Sharon I."/>
            <person name="Castelle C.J."/>
            <person name="Probst A.J."/>
            <person name="Thomas B.C."/>
            <person name="Singh A."/>
            <person name="Wilkins M.J."/>
            <person name="Karaoz U."/>
            <person name="Brodie E.L."/>
            <person name="Williams K.H."/>
            <person name="Hubbard S.S."/>
            <person name="Banfield J.F."/>
        </authorList>
    </citation>
    <scope>NUCLEOTIDE SEQUENCE [LARGE SCALE GENOMIC DNA]</scope>
</reference>
<protein>
    <recommendedName>
        <fullName evidence="4">Metal-dependent hydrolase</fullName>
    </recommendedName>
</protein>
<accession>A0A1F6X436</accession>
<dbReference type="Pfam" id="PF04307">
    <property type="entry name" value="YdjM"/>
    <property type="match status" value="1"/>
</dbReference>
<comment type="caution">
    <text evidence="2">The sequence shown here is derived from an EMBL/GenBank/DDBJ whole genome shotgun (WGS) entry which is preliminary data.</text>
</comment>
<keyword evidence="1" id="KW-0812">Transmembrane</keyword>
<dbReference type="EMBL" id="MFVA01000002">
    <property type="protein sequence ID" value="OGI88881.1"/>
    <property type="molecule type" value="Genomic_DNA"/>
</dbReference>
<dbReference type="AlphaFoldDB" id="A0A1F6X436"/>
<keyword evidence="1" id="KW-0472">Membrane</keyword>
<feature type="transmembrane region" description="Helical" evidence="1">
    <location>
        <begin position="66"/>
        <end position="83"/>
    </location>
</feature>
<dbReference type="Proteomes" id="UP000176423">
    <property type="component" value="Unassembled WGS sequence"/>
</dbReference>